<dbReference type="InterPro" id="IPR050202">
    <property type="entry name" value="Cyt/Deoxycyt_deaminase"/>
</dbReference>
<evidence type="ECO:0000256" key="5">
    <source>
        <dbReference type="ARBA" id="ARBA00018266"/>
    </source>
</evidence>
<evidence type="ECO:0000313" key="18">
    <source>
        <dbReference type="Proteomes" id="UP000289437"/>
    </source>
</evidence>
<evidence type="ECO:0000256" key="15">
    <source>
        <dbReference type="RuleBase" id="RU364006"/>
    </source>
</evidence>
<feature type="binding site" evidence="14">
    <location>
        <position position="118"/>
    </location>
    <ligand>
        <name>Zn(2+)</name>
        <dbReference type="ChEBI" id="CHEBI:29105"/>
        <note>catalytic</note>
    </ligand>
</feature>
<evidence type="ECO:0000256" key="12">
    <source>
        <dbReference type="PIRSR" id="PIRSR606262-1"/>
    </source>
</evidence>
<feature type="binding site" evidence="14">
    <location>
        <position position="121"/>
    </location>
    <ligand>
        <name>Zn(2+)</name>
        <dbReference type="ChEBI" id="CHEBI:29105"/>
        <note>catalytic</note>
    </ligand>
</feature>
<dbReference type="EC" id="3.5.4.5" evidence="4 15"/>
<keyword evidence="8 14" id="KW-0862">Zinc</keyword>
<dbReference type="Pfam" id="PF00383">
    <property type="entry name" value="dCMP_cyt_deam_1"/>
    <property type="match status" value="1"/>
</dbReference>
<dbReference type="NCBIfam" id="TIGR01354">
    <property type="entry name" value="cyt_deam_tetra"/>
    <property type="match status" value="1"/>
</dbReference>
<dbReference type="AlphaFoldDB" id="A0A4Q0T0R0"/>
<evidence type="ECO:0000256" key="11">
    <source>
        <dbReference type="ARBA" id="ARBA00049558"/>
    </source>
</evidence>
<evidence type="ECO:0000256" key="1">
    <source>
        <dbReference type="ARBA" id="ARBA00001947"/>
    </source>
</evidence>
<dbReference type="PROSITE" id="PS51747">
    <property type="entry name" value="CYT_DCMP_DEAMINASES_2"/>
    <property type="match status" value="1"/>
</dbReference>
<reference evidence="17 18" key="1">
    <citation type="submission" date="2018-11" db="EMBL/GenBank/DDBJ databases">
        <authorList>
            <person name="Mardanov A.V."/>
            <person name="Ravin N.V."/>
            <person name="Dedysh S.N."/>
        </authorList>
    </citation>
    <scope>NUCLEOTIDE SEQUENCE [LARGE SCALE GENOMIC DNA]</scope>
    <source>
        <strain evidence="17 18">AF10</strain>
    </source>
</reference>
<dbReference type="InterPro" id="IPR006262">
    <property type="entry name" value="Cyt_deam_tetra"/>
</dbReference>
<feature type="binding site" evidence="14">
    <location>
        <position position="83"/>
    </location>
    <ligand>
        <name>Zn(2+)</name>
        <dbReference type="ChEBI" id="CHEBI:29105"/>
        <note>catalytic</note>
    </ligand>
</feature>
<dbReference type="EMBL" id="RDSM01000003">
    <property type="protein sequence ID" value="RXH54976.1"/>
    <property type="molecule type" value="Genomic_DNA"/>
</dbReference>
<comment type="catalytic activity">
    <reaction evidence="10 15">
        <text>2'-deoxycytidine + H2O + H(+) = 2'-deoxyuridine + NH4(+)</text>
        <dbReference type="Rhea" id="RHEA:13433"/>
        <dbReference type="ChEBI" id="CHEBI:15377"/>
        <dbReference type="ChEBI" id="CHEBI:15378"/>
        <dbReference type="ChEBI" id="CHEBI:15698"/>
        <dbReference type="ChEBI" id="CHEBI:16450"/>
        <dbReference type="ChEBI" id="CHEBI:28938"/>
        <dbReference type="EC" id="3.5.4.5"/>
    </reaction>
</comment>
<dbReference type="InterPro" id="IPR016192">
    <property type="entry name" value="APOBEC/CMP_deaminase_Zn-bd"/>
</dbReference>
<evidence type="ECO:0000256" key="4">
    <source>
        <dbReference type="ARBA" id="ARBA00012783"/>
    </source>
</evidence>
<evidence type="ECO:0000313" key="17">
    <source>
        <dbReference type="EMBL" id="RXH54976.1"/>
    </source>
</evidence>
<accession>A0A4Q0T0R0</accession>
<dbReference type="SUPFAM" id="SSF53927">
    <property type="entry name" value="Cytidine deaminase-like"/>
    <property type="match status" value="1"/>
</dbReference>
<comment type="cofactor">
    <cofactor evidence="1 14 15">
        <name>Zn(2+)</name>
        <dbReference type="ChEBI" id="CHEBI:29105"/>
    </cofactor>
</comment>
<feature type="domain" description="CMP/dCMP-type deaminase" evidence="16">
    <location>
        <begin position="31"/>
        <end position="160"/>
    </location>
</feature>
<evidence type="ECO:0000256" key="14">
    <source>
        <dbReference type="PIRSR" id="PIRSR606262-3"/>
    </source>
</evidence>
<comment type="caution">
    <text evidence="17">The sequence shown here is derived from an EMBL/GenBank/DDBJ whole genome shotgun (WGS) entry which is preliminary data.</text>
</comment>
<evidence type="ECO:0000256" key="9">
    <source>
        <dbReference type="ARBA" id="ARBA00032005"/>
    </source>
</evidence>
<dbReference type="PROSITE" id="PS00903">
    <property type="entry name" value="CYT_DCMP_DEAMINASES_1"/>
    <property type="match status" value="1"/>
</dbReference>
<evidence type="ECO:0000256" key="3">
    <source>
        <dbReference type="ARBA" id="ARBA00006576"/>
    </source>
</evidence>
<keyword evidence="6 14" id="KW-0479">Metal-binding</keyword>
<evidence type="ECO:0000256" key="8">
    <source>
        <dbReference type="ARBA" id="ARBA00022833"/>
    </source>
</evidence>
<evidence type="ECO:0000256" key="2">
    <source>
        <dbReference type="ARBA" id="ARBA00003949"/>
    </source>
</evidence>
<comment type="similarity">
    <text evidence="3 15">Belongs to the cytidine and deoxycytidylate deaminase family.</text>
</comment>
<dbReference type="GO" id="GO:0005829">
    <property type="term" value="C:cytosol"/>
    <property type="evidence" value="ECO:0007669"/>
    <property type="project" value="TreeGrafter"/>
</dbReference>
<organism evidence="17 18">
    <name type="scientific">Granulicella sibirica</name>
    <dbReference type="NCBI Taxonomy" id="2479048"/>
    <lineage>
        <taxon>Bacteria</taxon>
        <taxon>Pseudomonadati</taxon>
        <taxon>Acidobacteriota</taxon>
        <taxon>Terriglobia</taxon>
        <taxon>Terriglobales</taxon>
        <taxon>Acidobacteriaceae</taxon>
        <taxon>Granulicella</taxon>
    </lineage>
</organism>
<dbReference type="GO" id="GO:0004126">
    <property type="term" value="F:cytidine deaminase activity"/>
    <property type="evidence" value="ECO:0007669"/>
    <property type="project" value="UniProtKB-UniRule"/>
</dbReference>
<reference evidence="18" key="2">
    <citation type="submission" date="2019-02" db="EMBL/GenBank/DDBJ databases">
        <title>Granulicella sibirica sp. nov., a psychrotolerant acidobacterium isolated from an organic soil layer in forested tundra, West Siberia.</title>
        <authorList>
            <person name="Oshkin I.Y."/>
            <person name="Kulichevskaya I.S."/>
            <person name="Rijpstra W.I.C."/>
            <person name="Sinninghe Damste J.S."/>
            <person name="Rakitin A.L."/>
            <person name="Ravin N.V."/>
            <person name="Dedysh S.N."/>
        </authorList>
    </citation>
    <scope>NUCLEOTIDE SEQUENCE [LARGE SCALE GENOMIC DNA]</scope>
    <source>
        <strain evidence="18">AF10</strain>
    </source>
</reference>
<dbReference type="GO" id="GO:0008270">
    <property type="term" value="F:zinc ion binding"/>
    <property type="evidence" value="ECO:0007669"/>
    <property type="project" value="UniProtKB-UniRule"/>
</dbReference>
<comment type="catalytic activity">
    <reaction evidence="11 15">
        <text>cytidine + H2O + H(+) = uridine + NH4(+)</text>
        <dbReference type="Rhea" id="RHEA:16069"/>
        <dbReference type="ChEBI" id="CHEBI:15377"/>
        <dbReference type="ChEBI" id="CHEBI:15378"/>
        <dbReference type="ChEBI" id="CHEBI:16704"/>
        <dbReference type="ChEBI" id="CHEBI:17562"/>
        <dbReference type="ChEBI" id="CHEBI:28938"/>
        <dbReference type="EC" id="3.5.4.5"/>
    </reaction>
</comment>
<dbReference type="CDD" id="cd01283">
    <property type="entry name" value="cytidine_deaminase"/>
    <property type="match status" value="1"/>
</dbReference>
<dbReference type="NCBIfam" id="NF004064">
    <property type="entry name" value="PRK05578.1"/>
    <property type="match status" value="1"/>
</dbReference>
<dbReference type="Gene3D" id="3.40.140.10">
    <property type="entry name" value="Cytidine Deaminase, domain 2"/>
    <property type="match status" value="1"/>
</dbReference>
<dbReference type="GO" id="GO:0072527">
    <property type="term" value="P:pyrimidine-containing compound metabolic process"/>
    <property type="evidence" value="ECO:0007669"/>
    <property type="project" value="UniProtKB-ARBA"/>
</dbReference>
<keyword evidence="18" id="KW-1185">Reference proteome</keyword>
<dbReference type="PANTHER" id="PTHR11644:SF2">
    <property type="entry name" value="CYTIDINE DEAMINASE"/>
    <property type="match status" value="1"/>
</dbReference>
<sequence length="166" mass="17424">MTLALAAPSLYPQPTMPNLLPQVHPSGLTTDQIDQLLALAAAVAHKSYSPYSRFRVGAALLLEDGTYITGCNVENASYRLTTCAEQSAIAAAVSTHGPAIRIRAVAVANLNGSPCMPCGACRQTIMEFADPATYVFYPGPDGQPAEATIAALLPAAFQLEHLAPQK</sequence>
<feature type="binding site" evidence="13">
    <location>
        <begin position="72"/>
        <end position="78"/>
    </location>
    <ligand>
        <name>substrate</name>
    </ligand>
</feature>
<evidence type="ECO:0000256" key="13">
    <source>
        <dbReference type="PIRSR" id="PIRSR606262-2"/>
    </source>
</evidence>
<name>A0A4Q0T0R0_9BACT</name>
<comment type="function">
    <text evidence="2 15">This enzyme scavenges exogenous and endogenous cytidine and 2'-deoxycytidine for UMP synthesis.</text>
</comment>
<dbReference type="GO" id="GO:0055086">
    <property type="term" value="P:nucleobase-containing small molecule metabolic process"/>
    <property type="evidence" value="ECO:0007669"/>
    <property type="project" value="UniProtKB-ARBA"/>
</dbReference>
<dbReference type="GO" id="GO:0042802">
    <property type="term" value="F:identical protein binding"/>
    <property type="evidence" value="ECO:0007669"/>
    <property type="project" value="UniProtKB-ARBA"/>
</dbReference>
<evidence type="ECO:0000259" key="16">
    <source>
        <dbReference type="PROSITE" id="PS51747"/>
    </source>
</evidence>
<dbReference type="FunFam" id="3.40.140.10:FF:000008">
    <property type="entry name" value="Cytidine deaminase"/>
    <property type="match status" value="1"/>
</dbReference>
<protein>
    <recommendedName>
        <fullName evidence="5 15">Cytidine deaminase</fullName>
        <ecNumber evidence="4 15">3.5.4.5</ecNumber>
    </recommendedName>
    <alternativeName>
        <fullName evidence="9 15">Cytidine aminohydrolase</fullName>
    </alternativeName>
</protein>
<proteinExistence type="inferred from homology"/>
<dbReference type="RefSeq" id="WP_241655025.1">
    <property type="nucleotide sequence ID" value="NZ_RDSM01000003.1"/>
</dbReference>
<dbReference type="InterPro" id="IPR002125">
    <property type="entry name" value="CMP_dCMP_dom"/>
</dbReference>
<feature type="active site" description="Proton donor" evidence="12">
    <location>
        <position position="85"/>
    </location>
</feature>
<dbReference type="InterPro" id="IPR016193">
    <property type="entry name" value="Cytidine_deaminase-like"/>
</dbReference>
<keyword evidence="7 15" id="KW-0378">Hydrolase</keyword>
<dbReference type="Proteomes" id="UP000289437">
    <property type="component" value="Unassembled WGS sequence"/>
</dbReference>
<dbReference type="PANTHER" id="PTHR11644">
    <property type="entry name" value="CYTIDINE DEAMINASE"/>
    <property type="match status" value="1"/>
</dbReference>
<gene>
    <name evidence="17" type="ORF">GRAN_4080</name>
</gene>
<evidence type="ECO:0000256" key="7">
    <source>
        <dbReference type="ARBA" id="ARBA00022801"/>
    </source>
</evidence>
<evidence type="ECO:0000256" key="6">
    <source>
        <dbReference type="ARBA" id="ARBA00022723"/>
    </source>
</evidence>
<evidence type="ECO:0000256" key="10">
    <source>
        <dbReference type="ARBA" id="ARBA00049252"/>
    </source>
</evidence>